<keyword evidence="1" id="KW-0103">Bromodomain</keyword>
<evidence type="ECO:0008006" key="5">
    <source>
        <dbReference type="Google" id="ProtNLM"/>
    </source>
</evidence>
<dbReference type="EMBL" id="JARBJD010000120">
    <property type="protein sequence ID" value="KAK2951351.1"/>
    <property type="molecule type" value="Genomic_DNA"/>
</dbReference>
<dbReference type="SUPFAM" id="SSF47370">
    <property type="entry name" value="Bromodomain"/>
    <property type="match status" value="1"/>
</dbReference>
<dbReference type="Proteomes" id="UP001281761">
    <property type="component" value="Unassembled WGS sequence"/>
</dbReference>
<evidence type="ECO:0000313" key="4">
    <source>
        <dbReference type="Proteomes" id="UP001281761"/>
    </source>
</evidence>
<feature type="compositionally biased region" description="Polar residues" evidence="2">
    <location>
        <begin position="157"/>
        <end position="187"/>
    </location>
</feature>
<evidence type="ECO:0000256" key="2">
    <source>
        <dbReference type="SAM" id="MobiDB-lite"/>
    </source>
</evidence>
<comment type="caution">
    <text evidence="3">The sequence shown here is derived from an EMBL/GenBank/DDBJ whole genome shotgun (WGS) entry which is preliminary data.</text>
</comment>
<protein>
    <recommendedName>
        <fullName evidence="5">Bromo domain-containing protein</fullName>
    </recommendedName>
</protein>
<evidence type="ECO:0000313" key="3">
    <source>
        <dbReference type="EMBL" id="KAK2951351.1"/>
    </source>
</evidence>
<evidence type="ECO:0000256" key="1">
    <source>
        <dbReference type="ARBA" id="ARBA00023117"/>
    </source>
</evidence>
<reference evidence="3 4" key="1">
    <citation type="journal article" date="2022" name="bioRxiv">
        <title>Genomics of Preaxostyla Flagellates Illuminates Evolutionary Transitions and the Path Towards Mitochondrial Loss.</title>
        <authorList>
            <person name="Novak L.V.F."/>
            <person name="Treitli S.C."/>
            <person name="Pyrih J."/>
            <person name="Halakuc P."/>
            <person name="Pipaliya S.V."/>
            <person name="Vacek V."/>
            <person name="Brzon O."/>
            <person name="Soukal P."/>
            <person name="Eme L."/>
            <person name="Dacks J.B."/>
            <person name="Karnkowska A."/>
            <person name="Elias M."/>
            <person name="Hampl V."/>
        </authorList>
    </citation>
    <scope>NUCLEOTIDE SEQUENCE [LARGE SCALE GENOMIC DNA]</scope>
    <source>
        <strain evidence="3">NAU3</strain>
        <tissue evidence="3">Gut</tissue>
    </source>
</reference>
<gene>
    <name evidence="3" type="ORF">BLNAU_13730</name>
</gene>
<feature type="region of interest" description="Disordered" evidence="2">
    <location>
        <begin position="150"/>
        <end position="267"/>
    </location>
</feature>
<proteinExistence type="predicted"/>
<dbReference type="Gene3D" id="1.20.920.10">
    <property type="entry name" value="Bromodomain-like"/>
    <property type="match status" value="1"/>
</dbReference>
<sequence>MDLTTVELCTPVFYPISKGDTTAKVKPDSRQRGYSLFRNAEELLTAVHTIWDNCYVYNGPLHPMSLKAQTLQKDFSLALEDAVEKGWWTQDDVQRAANSTPADRYRAMTDELRSRNSSLMDASTDSLNATPLETPTTKRRTIRLKSTNIHLLPPKSSPTDIPSSPLSVTLTKKSPQRTIISQTSSKPNLIIPTSVPAQTSQHTITDIPPHFSTTPIPRHDPKPVIIPEPSPTTIPSTPKPTPSQPSTPKPSPSQTPTPGPAKPKLSFRSSTRLLDDGKPALPRIFQGKPTSHKEKALLILKVNNLTDEEMQYFLDFVQNMRSNDPQWEKESDTVTFNIDDFTEPELKYMLVYFHFR</sequence>
<dbReference type="InterPro" id="IPR036427">
    <property type="entry name" value="Bromodomain-like_sf"/>
</dbReference>
<keyword evidence="4" id="KW-1185">Reference proteome</keyword>
<name>A0ABQ9XFW0_9EUKA</name>
<accession>A0ABQ9XFW0</accession>
<feature type="compositionally biased region" description="Pro residues" evidence="2">
    <location>
        <begin position="224"/>
        <end position="261"/>
    </location>
</feature>
<feature type="compositionally biased region" description="Polar residues" evidence="2">
    <location>
        <begin position="195"/>
        <end position="204"/>
    </location>
</feature>
<organism evidence="3 4">
    <name type="scientific">Blattamonas nauphoetae</name>
    <dbReference type="NCBI Taxonomy" id="2049346"/>
    <lineage>
        <taxon>Eukaryota</taxon>
        <taxon>Metamonada</taxon>
        <taxon>Preaxostyla</taxon>
        <taxon>Oxymonadida</taxon>
        <taxon>Blattamonas</taxon>
    </lineage>
</organism>